<evidence type="ECO:0000313" key="2">
    <source>
        <dbReference type="Proteomes" id="UP000806522"/>
    </source>
</evidence>
<accession>A0A9D5P517</accession>
<dbReference type="InterPro" id="IPR025591">
    <property type="entry name" value="RloB"/>
</dbReference>
<name>A0A9D5P517_XYLRU</name>
<dbReference type="AlphaFoldDB" id="A0A9D5P517"/>
<gene>
    <name evidence="1" type="ORF">E7101_14785</name>
</gene>
<dbReference type="EMBL" id="SUYC01000027">
    <property type="protein sequence ID" value="MBE6272187.1"/>
    <property type="molecule type" value="Genomic_DNA"/>
</dbReference>
<sequence>MARRQNPKIERTLKRTSSLRLVKQTFLIVCEGEVTEPEYFNSFRLTSANVKAIGKGMNTISLVKEAIAIRDIEKRRSRNYDQCWVVFDKDDFSDSDFNAAIQMAQTNGFHVAYSNQAFEYWFLLHFNLYQGSIHRSRYGEMLSHLLGFRYGKTKGDSMKVFNVIYPKTRIAIDNAQKILESFDGSNPAKEESSTTVHQLVEQLLQFIE</sequence>
<comment type="caution">
    <text evidence="1">The sequence shown here is derived from an EMBL/GenBank/DDBJ whole genome shotgun (WGS) entry which is preliminary data.</text>
</comment>
<dbReference type="Proteomes" id="UP000806522">
    <property type="component" value="Unassembled WGS sequence"/>
</dbReference>
<dbReference type="Pfam" id="PF13707">
    <property type="entry name" value="RloB"/>
    <property type="match status" value="1"/>
</dbReference>
<evidence type="ECO:0000313" key="1">
    <source>
        <dbReference type="EMBL" id="MBE6272187.1"/>
    </source>
</evidence>
<organism evidence="1 2">
    <name type="scientific">Xylanibacter ruminicola</name>
    <name type="common">Prevotella ruminicola</name>
    <dbReference type="NCBI Taxonomy" id="839"/>
    <lineage>
        <taxon>Bacteria</taxon>
        <taxon>Pseudomonadati</taxon>
        <taxon>Bacteroidota</taxon>
        <taxon>Bacteroidia</taxon>
        <taxon>Bacteroidales</taxon>
        <taxon>Prevotellaceae</taxon>
        <taxon>Xylanibacter</taxon>
    </lineage>
</organism>
<reference evidence="1" key="1">
    <citation type="submission" date="2019-04" db="EMBL/GenBank/DDBJ databases">
        <title>Evolution of Biomass-Degrading Anaerobic Consortia Revealed by Metagenomics.</title>
        <authorList>
            <person name="Peng X."/>
        </authorList>
    </citation>
    <scope>NUCLEOTIDE SEQUENCE</scope>
    <source>
        <strain evidence="1">SIG140</strain>
    </source>
</reference>
<protein>
    <submittedName>
        <fullName evidence="1">RloB domain-containing protein</fullName>
    </submittedName>
</protein>
<proteinExistence type="predicted"/>